<comment type="caution">
    <text evidence="6">The sequence shown here is derived from an EMBL/GenBank/DDBJ whole genome shotgun (WGS) entry which is preliminary data.</text>
</comment>
<dbReference type="PANTHER" id="PTHR39330:SF1">
    <property type="entry name" value="ETHANOLAMINE AMMONIA-LYASE SMALL SUBUNIT"/>
    <property type="match status" value="1"/>
</dbReference>
<organism evidence="6 7">
    <name type="scientific">Rhodoplanes tepidamans</name>
    <name type="common">Rhodoplanes cryptolactis</name>
    <dbReference type="NCBI Taxonomy" id="200616"/>
    <lineage>
        <taxon>Bacteria</taxon>
        <taxon>Pseudomonadati</taxon>
        <taxon>Pseudomonadota</taxon>
        <taxon>Alphaproteobacteria</taxon>
        <taxon>Hyphomicrobiales</taxon>
        <taxon>Nitrobacteraceae</taxon>
        <taxon>Rhodoplanes</taxon>
    </lineage>
</organism>
<dbReference type="InterPro" id="IPR042251">
    <property type="entry name" value="EutC_C"/>
</dbReference>
<dbReference type="HAMAP" id="MF_00601">
    <property type="entry name" value="EutC"/>
    <property type="match status" value="1"/>
</dbReference>
<comment type="function">
    <text evidence="5">Catalyzes the deamination of various vicinal amino-alcohols to oxo compounds. Allows this organism to utilize ethanolamine as the sole source of nitrogen and carbon in the presence of external vitamin B12.</text>
</comment>
<dbReference type="EC" id="4.3.1.7" evidence="5"/>
<evidence type="ECO:0000256" key="5">
    <source>
        <dbReference type="HAMAP-Rule" id="MF_00601"/>
    </source>
</evidence>
<evidence type="ECO:0000313" key="7">
    <source>
        <dbReference type="Proteomes" id="UP001165652"/>
    </source>
</evidence>
<dbReference type="Pfam" id="PF05985">
    <property type="entry name" value="EutC"/>
    <property type="match status" value="1"/>
</dbReference>
<keyword evidence="3 5" id="KW-0170">Cobalt</keyword>
<sequence length="262" mass="27869">MTRRDIDDRDSEAWAALRSLTAARIGLKRAGASLATAPLLDFRLAHARARDAVQAPFEQARLHRRLAEAGPSVLSVASAAADRRAYLMRPDLGRRLSADAEAILAPRAAAWDLVLVVTDGLSAQAVERHAAPVLAGLLPTLTAEGWRVAPLVVVRHGRVAVGDAVATALGADSVVVLIGERPGLSSPDSMGAYLTWRPQPATTDADRNCLSNIRADGVLPAAAAVTLMHLLRAMRARRLSGVRLKDESDAVRDDRAGEAKIR</sequence>
<feature type="binding site" evidence="5">
    <location>
        <position position="159"/>
    </location>
    <ligand>
        <name>adenosylcob(III)alamin</name>
        <dbReference type="ChEBI" id="CHEBI:18408"/>
    </ligand>
</feature>
<dbReference type="EMBL" id="JAQQLI010000040">
    <property type="protein sequence ID" value="MDC7788249.1"/>
    <property type="molecule type" value="Genomic_DNA"/>
</dbReference>
<feature type="binding site" evidence="5">
    <location>
        <position position="180"/>
    </location>
    <ligand>
        <name>adenosylcob(III)alamin</name>
        <dbReference type="ChEBI" id="CHEBI:18408"/>
    </ligand>
</feature>
<dbReference type="Proteomes" id="UP001165652">
    <property type="component" value="Unassembled WGS sequence"/>
</dbReference>
<comment type="pathway">
    <text evidence="5">Amine and polyamine degradation; ethanolamine degradation.</text>
</comment>
<reference evidence="6" key="1">
    <citation type="journal article" date="2023" name="Microbiol Resour">
        <title>Genome Sequences of Rhodoplanes serenus and Two Thermotolerant Strains, Rhodoplanes tepidamans and 'Rhodoplanes cryptolactis,' Further Refine the Genus.</title>
        <authorList>
            <person name="Rayyan A.A."/>
            <person name="Kyndt J.A."/>
        </authorList>
    </citation>
    <scope>NUCLEOTIDE SEQUENCE</scope>
    <source>
        <strain evidence="6">DSM 9987</strain>
    </source>
</reference>
<proteinExistence type="inferred from homology"/>
<evidence type="ECO:0000313" key="6">
    <source>
        <dbReference type="EMBL" id="MDC7788249.1"/>
    </source>
</evidence>
<dbReference type="RefSeq" id="WP_272779087.1">
    <property type="nucleotide sequence ID" value="NZ_JAQQLI010000040.1"/>
</dbReference>
<keyword evidence="4 5" id="KW-1283">Bacterial microcompartment</keyword>
<name>A0ABT5JF94_RHOTP</name>
<evidence type="ECO:0000256" key="4">
    <source>
        <dbReference type="ARBA" id="ARBA00024446"/>
    </source>
</evidence>
<dbReference type="InterPro" id="IPR009246">
    <property type="entry name" value="EutC"/>
</dbReference>
<gene>
    <name evidence="5 6" type="primary">eutC</name>
    <name evidence="6" type="ORF">PQJ73_21380</name>
</gene>
<comment type="similarity">
    <text evidence="5">Belongs to the EutC family.</text>
</comment>
<evidence type="ECO:0000256" key="1">
    <source>
        <dbReference type="ARBA" id="ARBA00022628"/>
    </source>
</evidence>
<comment type="subunit">
    <text evidence="5">The basic unit is a heterodimer which dimerizes to form tetramers. The heterotetramers trimerize; 6 large subunits form a core ring with 6 small subunits projecting outwards.</text>
</comment>
<dbReference type="PANTHER" id="PTHR39330">
    <property type="entry name" value="ETHANOLAMINE AMMONIA-LYASE LIGHT CHAIN"/>
    <property type="match status" value="1"/>
</dbReference>
<dbReference type="PIRSF" id="PIRSF018982">
    <property type="entry name" value="EutC"/>
    <property type="match status" value="1"/>
</dbReference>
<dbReference type="NCBIfam" id="NF003971">
    <property type="entry name" value="PRK05465.1"/>
    <property type="match status" value="1"/>
</dbReference>
<keyword evidence="2 5" id="KW-0456">Lyase</keyword>
<evidence type="ECO:0000256" key="3">
    <source>
        <dbReference type="ARBA" id="ARBA00023285"/>
    </source>
</evidence>
<dbReference type="Gene3D" id="3.40.50.11240">
    <property type="entry name" value="Ethanolamine ammonia-lyase light chain (EutC)"/>
    <property type="match status" value="1"/>
</dbReference>
<dbReference type="GO" id="GO:0008851">
    <property type="term" value="F:ethanolamine ammonia-lyase activity"/>
    <property type="evidence" value="ECO:0007669"/>
    <property type="project" value="UniProtKB-EC"/>
</dbReference>
<evidence type="ECO:0000256" key="2">
    <source>
        <dbReference type="ARBA" id="ARBA00023239"/>
    </source>
</evidence>
<dbReference type="InterPro" id="IPR042255">
    <property type="entry name" value="EutC_N"/>
</dbReference>
<feature type="binding site" evidence="5">
    <location>
        <position position="209"/>
    </location>
    <ligand>
        <name>adenosylcob(III)alamin</name>
        <dbReference type="ChEBI" id="CHEBI:18408"/>
    </ligand>
</feature>
<accession>A0ABT5JF94</accession>
<dbReference type="Gene3D" id="1.10.30.40">
    <property type="entry name" value="Ethanolamine ammonia-lyase light chain (EutC), N-terminal domain"/>
    <property type="match status" value="1"/>
</dbReference>
<keyword evidence="7" id="KW-1185">Reference proteome</keyword>
<comment type="subcellular location">
    <subcellularLocation>
        <location evidence="5">Bacterial microcompartment</location>
    </subcellularLocation>
</comment>
<comment type="cofactor">
    <cofactor evidence="5">
        <name>adenosylcob(III)alamin</name>
        <dbReference type="ChEBI" id="CHEBI:18408"/>
    </cofactor>
    <text evidence="5">Binds between the large and small subunits.</text>
</comment>
<comment type="catalytic activity">
    <reaction evidence="5">
        <text>ethanolamine = acetaldehyde + NH4(+)</text>
        <dbReference type="Rhea" id="RHEA:15313"/>
        <dbReference type="ChEBI" id="CHEBI:15343"/>
        <dbReference type="ChEBI" id="CHEBI:28938"/>
        <dbReference type="ChEBI" id="CHEBI:57603"/>
        <dbReference type="EC" id="4.3.1.7"/>
    </reaction>
</comment>
<keyword evidence="1 5" id="KW-0846">Cobalamin</keyword>
<protein>
    <recommendedName>
        <fullName evidence="5">Ethanolamine ammonia-lyase small subunit</fullName>
        <shortName evidence="5">EAL small subunit</shortName>
        <ecNumber evidence="5">4.3.1.7</ecNumber>
    </recommendedName>
</protein>
<reference evidence="6" key="2">
    <citation type="submission" date="2023-02" db="EMBL/GenBank/DDBJ databases">
        <authorList>
            <person name="Rayyan A."/>
            <person name="Meyer T."/>
            <person name="Kyndt J.A."/>
        </authorList>
    </citation>
    <scope>NUCLEOTIDE SEQUENCE</scope>
    <source>
        <strain evidence="6">DSM 9987</strain>
    </source>
</reference>